<keyword evidence="11" id="KW-1185">Reference proteome</keyword>
<comment type="caution">
    <text evidence="10">The sequence shown here is derived from an EMBL/GenBank/DDBJ whole genome shotgun (WGS) entry which is preliminary data.</text>
</comment>
<keyword evidence="4 8" id="KW-0732">Signal</keyword>
<evidence type="ECO:0000256" key="7">
    <source>
        <dbReference type="RuleBase" id="RU361140"/>
    </source>
</evidence>
<dbReference type="InterPro" id="IPR012338">
    <property type="entry name" value="Beta-lactam/transpept-like"/>
</dbReference>
<comment type="similarity">
    <text evidence="2 7">Belongs to the class-D beta-lactamase family.</text>
</comment>
<proteinExistence type="inferred from homology"/>
<dbReference type="Gene3D" id="3.40.710.10">
    <property type="entry name" value="DD-peptidase/beta-lactamase superfamily"/>
    <property type="match status" value="1"/>
</dbReference>
<dbReference type="PANTHER" id="PTHR30627:SF6">
    <property type="entry name" value="BETA-LACTAMASE YBXI-RELATED"/>
    <property type="match status" value="1"/>
</dbReference>
<evidence type="ECO:0000256" key="6">
    <source>
        <dbReference type="ARBA" id="ARBA00023251"/>
    </source>
</evidence>
<dbReference type="SUPFAM" id="SSF56601">
    <property type="entry name" value="beta-lactamase/transpeptidase-like"/>
    <property type="match status" value="1"/>
</dbReference>
<organism evidence="10 11">
    <name type="scientific">Bacteriovorax antarcticus</name>
    <dbReference type="NCBI Taxonomy" id="3088717"/>
    <lineage>
        <taxon>Bacteria</taxon>
        <taxon>Pseudomonadati</taxon>
        <taxon>Bdellovibrionota</taxon>
        <taxon>Bacteriovoracia</taxon>
        <taxon>Bacteriovoracales</taxon>
        <taxon>Bacteriovoracaceae</taxon>
        <taxon>Bacteriovorax</taxon>
    </lineage>
</organism>
<dbReference type="InterPro" id="IPR001460">
    <property type="entry name" value="PCN-bd_Tpept"/>
</dbReference>
<feature type="signal peptide" evidence="8">
    <location>
        <begin position="1"/>
        <end position="20"/>
    </location>
</feature>
<dbReference type="InterPro" id="IPR050515">
    <property type="entry name" value="Beta-lactam/transpept"/>
</dbReference>
<protein>
    <recommendedName>
        <fullName evidence="3 7">Beta-lactamase</fullName>
        <ecNumber evidence="3 7">3.5.2.6</ecNumber>
    </recommendedName>
</protein>
<accession>A0ABU5VT59</accession>
<evidence type="ECO:0000313" key="10">
    <source>
        <dbReference type="EMBL" id="MEA9356233.1"/>
    </source>
</evidence>
<sequence length="269" mass="31045">MKFSLFIIISLQVLFHSAQADDRCFITKENDKITSTGECTKRHPPQSTFKLAISLMGFNEGILIDETHPVIPFVKGYADNIESWKQPQDPTSWIKNSCVWYSQYITKKLGMKKFQSYVKKFNYGNQDVSGVKRKPDGLTSSWITSSLKISPEEQIQFLEKFLNSKLPIDEKSVRSTRNIFYLEELPDNWKLYGKTGTGDLTYKDGSQDKTHERGWFIGWIEKGNNRVIFAQYVEEKNIKTKENSFGYVASKHAKELAKEKLLKIIASKK</sequence>
<evidence type="ECO:0000313" key="11">
    <source>
        <dbReference type="Proteomes" id="UP001302274"/>
    </source>
</evidence>
<dbReference type="Proteomes" id="UP001302274">
    <property type="component" value="Unassembled WGS sequence"/>
</dbReference>
<dbReference type="RefSeq" id="WP_323575919.1">
    <property type="nucleotide sequence ID" value="NZ_JAYGJQ010000001.1"/>
</dbReference>
<evidence type="ECO:0000259" key="9">
    <source>
        <dbReference type="Pfam" id="PF00905"/>
    </source>
</evidence>
<evidence type="ECO:0000256" key="2">
    <source>
        <dbReference type="ARBA" id="ARBA00007898"/>
    </source>
</evidence>
<feature type="chain" id="PRO_5045844400" description="Beta-lactamase" evidence="8">
    <location>
        <begin position="21"/>
        <end position="269"/>
    </location>
</feature>
<dbReference type="InterPro" id="IPR002137">
    <property type="entry name" value="Beta-lactam_class-D_AS"/>
</dbReference>
<dbReference type="PROSITE" id="PS00337">
    <property type="entry name" value="BETA_LACTAMASE_D"/>
    <property type="match status" value="1"/>
</dbReference>
<dbReference type="GO" id="GO:0008800">
    <property type="term" value="F:beta-lactamase activity"/>
    <property type="evidence" value="ECO:0007669"/>
    <property type="project" value="UniProtKB-EC"/>
</dbReference>
<keyword evidence="5 7" id="KW-0378">Hydrolase</keyword>
<evidence type="ECO:0000256" key="1">
    <source>
        <dbReference type="ARBA" id="ARBA00001526"/>
    </source>
</evidence>
<comment type="catalytic activity">
    <reaction evidence="1 7">
        <text>a beta-lactam + H2O = a substituted beta-amino acid</text>
        <dbReference type="Rhea" id="RHEA:20401"/>
        <dbReference type="ChEBI" id="CHEBI:15377"/>
        <dbReference type="ChEBI" id="CHEBI:35627"/>
        <dbReference type="ChEBI" id="CHEBI:140347"/>
        <dbReference type="EC" id="3.5.2.6"/>
    </reaction>
</comment>
<evidence type="ECO:0000256" key="3">
    <source>
        <dbReference type="ARBA" id="ARBA00012865"/>
    </source>
</evidence>
<feature type="domain" description="Penicillin-binding protein transpeptidase" evidence="9">
    <location>
        <begin position="35"/>
        <end position="249"/>
    </location>
</feature>
<dbReference type="NCBIfam" id="NF000270">
    <property type="entry name" value="bla_class_D_alt"/>
    <property type="match status" value="1"/>
</dbReference>
<dbReference type="Pfam" id="PF00905">
    <property type="entry name" value="Transpeptidase"/>
    <property type="match status" value="1"/>
</dbReference>
<dbReference type="PANTHER" id="PTHR30627">
    <property type="entry name" value="PEPTIDOGLYCAN D,D-TRANSPEPTIDASE"/>
    <property type="match status" value="1"/>
</dbReference>
<evidence type="ECO:0000256" key="5">
    <source>
        <dbReference type="ARBA" id="ARBA00022801"/>
    </source>
</evidence>
<dbReference type="EC" id="3.5.2.6" evidence="3 7"/>
<name>A0ABU5VT59_9BACT</name>
<reference evidence="10 11" key="1">
    <citation type="submission" date="2023-11" db="EMBL/GenBank/DDBJ databases">
        <title>A Novel Polar Bacteriovorax (B. antarcticus) Isolated from the Biocrust in Antarctica.</title>
        <authorList>
            <person name="Mun W."/>
            <person name="Choi S.Y."/>
            <person name="Mitchell R.J."/>
        </authorList>
    </citation>
    <scope>NUCLEOTIDE SEQUENCE [LARGE SCALE GENOMIC DNA]</scope>
    <source>
        <strain evidence="10 11">PP10</strain>
    </source>
</reference>
<keyword evidence="6 7" id="KW-0046">Antibiotic resistance</keyword>
<gene>
    <name evidence="10" type="primary">blaOXA</name>
    <name evidence="10" type="ORF">SHI21_08470</name>
</gene>
<dbReference type="EMBL" id="JAYGJQ010000001">
    <property type="protein sequence ID" value="MEA9356233.1"/>
    <property type="molecule type" value="Genomic_DNA"/>
</dbReference>
<evidence type="ECO:0000256" key="4">
    <source>
        <dbReference type="ARBA" id="ARBA00022729"/>
    </source>
</evidence>
<evidence type="ECO:0000256" key="8">
    <source>
        <dbReference type="SAM" id="SignalP"/>
    </source>
</evidence>